<keyword evidence="5" id="KW-1185">Reference proteome</keyword>
<name>A0A8J8JUF4_9BACT</name>
<dbReference type="RefSeq" id="WP_171607413.1">
    <property type="nucleotide sequence ID" value="NZ_WHPF01000005.1"/>
</dbReference>
<dbReference type="PROSITE" id="PS51688">
    <property type="entry name" value="ICA"/>
    <property type="match status" value="1"/>
</dbReference>
<feature type="domain" description="Peptidase S74" evidence="3">
    <location>
        <begin position="569"/>
        <end position="696"/>
    </location>
</feature>
<protein>
    <recommendedName>
        <fullName evidence="3">Peptidase S74 domain-containing protein</fullName>
    </recommendedName>
</protein>
<evidence type="ECO:0000259" key="3">
    <source>
        <dbReference type="PROSITE" id="PS51688"/>
    </source>
</evidence>
<evidence type="ECO:0000313" key="5">
    <source>
        <dbReference type="Proteomes" id="UP000598971"/>
    </source>
</evidence>
<keyword evidence="2" id="KW-0732">Signal</keyword>
<dbReference type="Gene3D" id="2.150.10.10">
    <property type="entry name" value="Serralysin-like metalloprotease, C-terminal"/>
    <property type="match status" value="2"/>
</dbReference>
<feature type="coiled-coil region" evidence="1">
    <location>
        <begin position="689"/>
        <end position="723"/>
    </location>
</feature>
<feature type="signal peptide" evidence="2">
    <location>
        <begin position="1"/>
        <end position="21"/>
    </location>
</feature>
<dbReference type="InterPro" id="IPR011049">
    <property type="entry name" value="Serralysin-like_metalloprot_C"/>
</dbReference>
<evidence type="ECO:0000313" key="4">
    <source>
        <dbReference type="EMBL" id="NNV55489.1"/>
    </source>
</evidence>
<dbReference type="Proteomes" id="UP000598971">
    <property type="component" value="Unassembled WGS sequence"/>
</dbReference>
<comment type="caution">
    <text evidence="4">The sequence shown here is derived from an EMBL/GenBank/DDBJ whole genome shotgun (WGS) entry which is preliminary data.</text>
</comment>
<keyword evidence="1" id="KW-0175">Coiled coil</keyword>
<dbReference type="EMBL" id="WHPF01000005">
    <property type="protein sequence ID" value="NNV55489.1"/>
    <property type="molecule type" value="Genomic_DNA"/>
</dbReference>
<dbReference type="InterPro" id="IPR030392">
    <property type="entry name" value="S74_ICA"/>
</dbReference>
<evidence type="ECO:0000256" key="2">
    <source>
        <dbReference type="SAM" id="SignalP"/>
    </source>
</evidence>
<sequence length="815" mass="86058">MKTTYFIAASTTMLMALSAHAQNIFPATGSAGIGTTSPNASAMLEMVSTTKGLLIPRMTATQRNAIVAPSIGLMIYQTNSTPGFYYYTGATWTAITPKSKGWLLTGNAGTSPAANFIGTTDAQPLLFRVNNQVSGSLDFSSAANTSFGYKSLVSNTNFNNSAFGYQSLFSNTSGGYNTAVGTYSLLNNTLGYQNTAIGSNSLQSNQSGNYNAALGYGALLNNTTGSSNVAIGNTALLQNISGSGNIAIGDVALYNNTTSNENIAIGNYSLYANTTGTSNTATGHYSLQANTTGSNNTANGNSALFANTTGINNSAFGVGALSANTTGFSNTAIGKSTLQANTSGYANLAAGIFALQNNTTGYENTSIGSYSLQNNTTGNASTAIGAYSLQSNTTGYGNTATGYNTLQFNTTGYNNTAVGSNALPLNSYGTENTAIGTDALKNNTSGFENTSIGSQTLITNFNGEGNTAIGYWALRYSLNGSLNTAIGKWALSQNSSGDFNTAVGFHAGTYNTTGWKNTFIGNDAECLNNNLINATSIGSDALVDASNKVRIGNTTVSSIGGQVGWTTFSDGRYKKNIKQDVQGLAFVNSLQPITYTVDINGLDAYYTKGRKLDSVYEKMKVNMKESSDKAAKIVYNGFIAQDVEKAAEKINYNFSGVDKPQNKDGLYGLRYAEFVVPLTKAVQELSKMNDAKDVQIIEQNKKIDNLQNQIDELKLLMQSVNRQSPNTQTNAQLDQNIPNPSRQSTTINFSLPAKFSSATIIVTDNNGKNIKQFILNAAGKGSVSMATGSLANGLYHYTLYMDGKMVDSKKMEIIR</sequence>
<evidence type="ECO:0000256" key="1">
    <source>
        <dbReference type="SAM" id="Coils"/>
    </source>
</evidence>
<proteinExistence type="predicted"/>
<organism evidence="4 5">
    <name type="scientific">Limnovirga soli</name>
    <dbReference type="NCBI Taxonomy" id="2656915"/>
    <lineage>
        <taxon>Bacteria</taxon>
        <taxon>Pseudomonadati</taxon>
        <taxon>Bacteroidota</taxon>
        <taxon>Chitinophagia</taxon>
        <taxon>Chitinophagales</taxon>
        <taxon>Chitinophagaceae</taxon>
        <taxon>Limnovirga</taxon>
    </lineage>
</organism>
<gene>
    <name evidence="4" type="ORF">GD597_08475</name>
</gene>
<reference evidence="4" key="1">
    <citation type="submission" date="2019-10" db="EMBL/GenBank/DDBJ databases">
        <title>Draft genome sequence of Panacibacter sp. KCS-6.</title>
        <authorList>
            <person name="Yim K.J."/>
        </authorList>
    </citation>
    <scope>NUCLEOTIDE SEQUENCE</scope>
    <source>
        <strain evidence="4">KCS-6</strain>
    </source>
</reference>
<feature type="chain" id="PRO_5035173180" description="Peptidase S74 domain-containing protein" evidence="2">
    <location>
        <begin position="22"/>
        <end position="815"/>
    </location>
</feature>
<dbReference type="AlphaFoldDB" id="A0A8J8JUF4"/>
<dbReference type="Pfam" id="PF13884">
    <property type="entry name" value="Peptidase_S74"/>
    <property type="match status" value="1"/>
</dbReference>
<accession>A0A8J8JUF4</accession>